<comment type="caution">
    <text evidence="1">The sequence shown here is derived from an EMBL/GenBank/DDBJ whole genome shotgun (WGS) entry which is preliminary data.</text>
</comment>
<dbReference type="EMBL" id="QGGW01000001">
    <property type="protein sequence ID" value="PWK62530.1"/>
    <property type="molecule type" value="Genomic_DNA"/>
</dbReference>
<sequence length="131" mass="14176">MVPGHRTEDSFDEAALKVLSLALSEAALLALPRHVLQPGSHIRRTGLAELPDELMTGPHAPGLVLSPLLTPEFDALDLARILTQCGYRGRYLALVDRLPSANLIRREVAAQSPNINFDVIVLDGSTPLHSL</sequence>
<proteinExistence type="predicted"/>
<gene>
    <name evidence="1" type="ORF">C7455_101558</name>
</gene>
<dbReference type="Proteomes" id="UP000245708">
    <property type="component" value="Unassembled WGS sequence"/>
</dbReference>
<organism evidence="1 2">
    <name type="scientific">Roseicyclus mahoneyensis</name>
    <dbReference type="NCBI Taxonomy" id="164332"/>
    <lineage>
        <taxon>Bacteria</taxon>
        <taxon>Pseudomonadati</taxon>
        <taxon>Pseudomonadota</taxon>
        <taxon>Alphaproteobacteria</taxon>
        <taxon>Rhodobacterales</taxon>
        <taxon>Roseobacteraceae</taxon>
        <taxon>Roseicyclus</taxon>
    </lineage>
</organism>
<dbReference type="AlphaFoldDB" id="A0A316GMY1"/>
<accession>A0A316GMY1</accession>
<evidence type="ECO:0000313" key="2">
    <source>
        <dbReference type="Proteomes" id="UP000245708"/>
    </source>
</evidence>
<protein>
    <submittedName>
        <fullName evidence="1">Uncharacterized protein</fullName>
    </submittedName>
</protein>
<name>A0A316GMY1_9RHOB</name>
<reference evidence="1 2" key="1">
    <citation type="submission" date="2018-05" db="EMBL/GenBank/DDBJ databases">
        <title>Genomic Encyclopedia of Type Strains, Phase IV (KMG-IV): sequencing the most valuable type-strain genomes for metagenomic binning, comparative biology and taxonomic classification.</title>
        <authorList>
            <person name="Goeker M."/>
        </authorList>
    </citation>
    <scope>NUCLEOTIDE SEQUENCE [LARGE SCALE GENOMIC DNA]</scope>
    <source>
        <strain evidence="1 2">DSM 16097</strain>
    </source>
</reference>
<evidence type="ECO:0000313" key="1">
    <source>
        <dbReference type="EMBL" id="PWK62530.1"/>
    </source>
</evidence>
<keyword evidence="2" id="KW-1185">Reference proteome</keyword>